<dbReference type="Pfam" id="PF13672">
    <property type="entry name" value="PP2C_2"/>
    <property type="match status" value="1"/>
</dbReference>
<dbReference type="SMART" id="SM00331">
    <property type="entry name" value="PP2C_SIG"/>
    <property type="match status" value="1"/>
</dbReference>
<dbReference type="SMART" id="SM00332">
    <property type="entry name" value="PP2Cc"/>
    <property type="match status" value="1"/>
</dbReference>
<comment type="caution">
    <text evidence="3">The sequence shown here is derived from an EMBL/GenBank/DDBJ whole genome shotgun (WGS) entry which is preliminary data.</text>
</comment>
<organism evidence="3 4">
    <name type="scientific">Dictyobacter halimunensis</name>
    <dbReference type="NCBI Taxonomy" id="3026934"/>
    <lineage>
        <taxon>Bacteria</taxon>
        <taxon>Bacillati</taxon>
        <taxon>Chloroflexota</taxon>
        <taxon>Ktedonobacteria</taxon>
        <taxon>Ktedonobacterales</taxon>
        <taxon>Dictyobacteraceae</taxon>
        <taxon>Dictyobacter</taxon>
    </lineage>
</organism>
<dbReference type="RefSeq" id="WP_338248359.1">
    <property type="nucleotide sequence ID" value="NZ_BSRI01000001.1"/>
</dbReference>
<dbReference type="Proteomes" id="UP001344906">
    <property type="component" value="Unassembled WGS sequence"/>
</dbReference>
<evidence type="ECO:0000313" key="3">
    <source>
        <dbReference type="EMBL" id="GLV54654.1"/>
    </source>
</evidence>
<accession>A0ABQ6FLS2</accession>
<feature type="transmembrane region" description="Helical" evidence="1">
    <location>
        <begin position="71"/>
        <end position="92"/>
    </location>
</feature>
<dbReference type="InterPro" id="IPR036457">
    <property type="entry name" value="PPM-type-like_dom_sf"/>
</dbReference>
<feature type="domain" description="PPM-type phosphatase" evidence="2">
    <location>
        <begin position="219"/>
        <end position="447"/>
    </location>
</feature>
<dbReference type="PROSITE" id="PS51746">
    <property type="entry name" value="PPM_2"/>
    <property type="match status" value="1"/>
</dbReference>
<dbReference type="PANTHER" id="PTHR47992">
    <property type="entry name" value="PROTEIN PHOSPHATASE"/>
    <property type="match status" value="1"/>
</dbReference>
<dbReference type="InterPro" id="IPR001932">
    <property type="entry name" value="PPM-type_phosphatase-like_dom"/>
</dbReference>
<keyword evidence="4" id="KW-1185">Reference proteome</keyword>
<keyword evidence="1" id="KW-1133">Transmembrane helix</keyword>
<keyword evidence="1" id="KW-0812">Transmembrane</keyword>
<gene>
    <name evidence="3" type="ORF">KDH_15010</name>
</gene>
<dbReference type="Gene3D" id="3.60.40.10">
    <property type="entry name" value="PPM-type phosphatase domain"/>
    <property type="match status" value="1"/>
</dbReference>
<dbReference type="SUPFAM" id="SSF81606">
    <property type="entry name" value="PP2C-like"/>
    <property type="match status" value="1"/>
</dbReference>
<dbReference type="InterPro" id="IPR015655">
    <property type="entry name" value="PP2C"/>
</dbReference>
<evidence type="ECO:0000313" key="4">
    <source>
        <dbReference type="Proteomes" id="UP001344906"/>
    </source>
</evidence>
<evidence type="ECO:0000256" key="1">
    <source>
        <dbReference type="SAM" id="Phobius"/>
    </source>
</evidence>
<dbReference type="CDD" id="cd00143">
    <property type="entry name" value="PP2Cc"/>
    <property type="match status" value="1"/>
</dbReference>
<reference evidence="3 4" key="1">
    <citation type="submission" date="2023-02" db="EMBL/GenBank/DDBJ databases">
        <title>Dictyobacter halimunensis sp. nov., a new member of the class Ktedonobacteria from forest soil in a geothermal area.</title>
        <authorList>
            <person name="Rachmania M.K."/>
            <person name="Ningsih F."/>
            <person name="Sakai Y."/>
            <person name="Yabe S."/>
            <person name="Yokota A."/>
            <person name="Sjamsuridzal W."/>
        </authorList>
    </citation>
    <scope>NUCLEOTIDE SEQUENCE [LARGE SCALE GENOMIC DNA]</scope>
    <source>
        <strain evidence="3 4">S3.2.2.5</strain>
    </source>
</reference>
<protein>
    <recommendedName>
        <fullName evidence="2">PPM-type phosphatase domain-containing protein</fullName>
    </recommendedName>
</protein>
<evidence type="ECO:0000259" key="2">
    <source>
        <dbReference type="PROSITE" id="PS51746"/>
    </source>
</evidence>
<dbReference type="EMBL" id="BSRI01000001">
    <property type="protein sequence ID" value="GLV54654.1"/>
    <property type="molecule type" value="Genomic_DNA"/>
</dbReference>
<sequence>MFAEFLTMYDIHRWLRYVSWLGLGLLFIFFLVAEGGLPPQSWLVLIQSVSMLPALWPAHGISALTHVVNPLIWSVIWGCLWYVALRVCKALFQHHQQLSAQMARQLSGSWLPANQLSLAVSPQLHGGSDSLGITVPRLRLPQRSPLSGDSGSLVLPRGPVARDVADVPTRPAAEPARLTVPLEALPSEYPAALPLRVGVGWHTGLVRRDSPNEDNIVAFQGMYTYQGHLLPFGLFVVADGMGGHADGLLASRIAMQSMSHTVLQNIIMGRELSNEFFIDMLVGGVEWANMAIFQRAQADGTEMGTTLTAALVINMRAYVVNVGDSRTYLFRDRSGLTQVTRDHSLVASLVAFGEITPDEIYTHPERSKIYRSVGQGEELHIDSFVVDLQPHDRLLLCSDGLWEMVRDPAIERVLRASDSAPAASDRLVQMALRGGGCDNISVVVIDV</sequence>
<name>A0ABQ6FLS2_9CHLR</name>
<proteinExistence type="predicted"/>
<feature type="transmembrane region" description="Helical" evidence="1">
    <location>
        <begin position="14"/>
        <end position="33"/>
    </location>
</feature>
<keyword evidence="1" id="KW-0472">Membrane</keyword>